<sequence length="130" mass="14204">MIMKNALALLLLALLMLTSGWVQAKDKSENGVFRPTLSTNPKSYLREFPLAKVGGGEVIQYVGTPDKTFSLGGSDFITYNIATRSNSGIIEYTFEVKDGVVVNVTYLNSGNFFGVTQRESAKELQAVSEK</sequence>
<feature type="chain" id="PRO_5006394427" evidence="1">
    <location>
        <begin position="25"/>
        <end position="130"/>
    </location>
</feature>
<evidence type="ECO:0000313" key="3">
    <source>
        <dbReference type="Proteomes" id="UP000051863"/>
    </source>
</evidence>
<feature type="signal peptide" evidence="1">
    <location>
        <begin position="1"/>
        <end position="24"/>
    </location>
</feature>
<organism evidence="2 3">
    <name type="scientific">Stenotrophomonas terrae</name>
    <dbReference type="NCBI Taxonomy" id="405446"/>
    <lineage>
        <taxon>Bacteria</taxon>
        <taxon>Pseudomonadati</taxon>
        <taxon>Pseudomonadota</taxon>
        <taxon>Gammaproteobacteria</taxon>
        <taxon>Lysobacterales</taxon>
        <taxon>Lysobacteraceae</taxon>
        <taxon>Stenotrophomonas</taxon>
    </lineage>
</organism>
<comment type="caution">
    <text evidence="2">The sequence shown here is derived from an EMBL/GenBank/DDBJ whole genome shotgun (WGS) entry which is preliminary data.</text>
</comment>
<evidence type="ECO:0000313" key="2">
    <source>
        <dbReference type="EMBL" id="KRG66616.1"/>
    </source>
</evidence>
<keyword evidence="1" id="KW-0732">Signal</keyword>
<evidence type="ECO:0000256" key="1">
    <source>
        <dbReference type="SAM" id="SignalP"/>
    </source>
</evidence>
<gene>
    <name evidence="2" type="ORF">ABB27_13295</name>
</gene>
<dbReference type="EMBL" id="LDJJ01000044">
    <property type="protein sequence ID" value="KRG66616.1"/>
    <property type="molecule type" value="Genomic_DNA"/>
</dbReference>
<dbReference type="Proteomes" id="UP000051863">
    <property type="component" value="Unassembled WGS sequence"/>
</dbReference>
<dbReference type="PATRIC" id="fig|405446.3.peg.2280"/>
<keyword evidence="3" id="KW-1185">Reference proteome</keyword>
<dbReference type="AlphaFoldDB" id="A0A0R0CPG9"/>
<reference evidence="2 3" key="1">
    <citation type="submission" date="2015-05" db="EMBL/GenBank/DDBJ databases">
        <title>Genome sequencing and analysis of members of genus Stenotrophomonas.</title>
        <authorList>
            <person name="Patil P.P."/>
            <person name="Midha S."/>
            <person name="Patil P.B."/>
        </authorList>
    </citation>
    <scope>NUCLEOTIDE SEQUENCE [LARGE SCALE GENOMIC DNA]</scope>
    <source>
        <strain evidence="2 3">DSM 18941</strain>
    </source>
</reference>
<accession>A0A0R0CPG9</accession>
<name>A0A0R0CPG9_9GAMM</name>
<proteinExistence type="predicted"/>
<protein>
    <submittedName>
        <fullName evidence="2">Uncharacterized protein</fullName>
    </submittedName>
</protein>